<evidence type="ECO:0000256" key="3">
    <source>
        <dbReference type="ARBA" id="ARBA00023054"/>
    </source>
</evidence>
<gene>
    <name evidence="6" type="ORF">DVH24_017131</name>
</gene>
<organism evidence="6 7">
    <name type="scientific">Malus domestica</name>
    <name type="common">Apple</name>
    <name type="synonym">Pyrus malus</name>
    <dbReference type="NCBI Taxonomy" id="3750"/>
    <lineage>
        <taxon>Eukaryota</taxon>
        <taxon>Viridiplantae</taxon>
        <taxon>Streptophyta</taxon>
        <taxon>Embryophyta</taxon>
        <taxon>Tracheophyta</taxon>
        <taxon>Spermatophyta</taxon>
        <taxon>Magnoliopsida</taxon>
        <taxon>eudicotyledons</taxon>
        <taxon>Gunneridae</taxon>
        <taxon>Pentapetalae</taxon>
        <taxon>rosids</taxon>
        <taxon>fabids</taxon>
        <taxon>Rosales</taxon>
        <taxon>Rosaceae</taxon>
        <taxon>Amygdaloideae</taxon>
        <taxon>Maleae</taxon>
        <taxon>Malus</taxon>
    </lineage>
</organism>
<sequence length="219" mass="24803">MAGKVVEEAIPAVNPRGSYIKKRALKNKALAVTFNEKDLSDFVSGFHKRKKKRRKEAEQKQGEALRRKRLELRKKRRLEKELVLNGGITPATDTAADEVDEGDEDHEDDEDSEPAVPISAYRQSQFEFDPFVIAQGTTTYDNGEMKVVVTTSEISREEESDPDEKPEAALPESVGASKKHKIPVKKTKPLKKAAKRKSRPKLQRKRDKRKGTKPAKNKR</sequence>
<evidence type="ECO:0000256" key="1">
    <source>
        <dbReference type="ARBA" id="ARBA00004604"/>
    </source>
</evidence>
<comment type="subcellular location">
    <subcellularLocation>
        <location evidence="1">Nucleus</location>
        <location evidence="1">Nucleolus</location>
    </subcellularLocation>
</comment>
<comment type="caution">
    <text evidence="6">The sequence shown here is derived from an EMBL/GenBank/DDBJ whole genome shotgun (WGS) entry which is preliminary data.</text>
</comment>
<dbReference type="STRING" id="3750.A0A498IRI7"/>
<feature type="region of interest" description="Disordered" evidence="5">
    <location>
        <begin position="150"/>
        <end position="219"/>
    </location>
</feature>
<evidence type="ECO:0000313" key="7">
    <source>
        <dbReference type="Proteomes" id="UP000290289"/>
    </source>
</evidence>
<evidence type="ECO:0008006" key="8">
    <source>
        <dbReference type="Google" id="ProtNLM"/>
    </source>
</evidence>
<comment type="similarity">
    <text evidence="2">Belongs to the RRP17 family.</text>
</comment>
<dbReference type="GO" id="GO:0005730">
    <property type="term" value="C:nucleolus"/>
    <property type="evidence" value="ECO:0007669"/>
    <property type="project" value="UniProtKB-SubCell"/>
</dbReference>
<dbReference type="InterPro" id="IPR019186">
    <property type="entry name" value="Nucleolar_protein_12"/>
</dbReference>
<dbReference type="EMBL" id="RDQH01000336">
    <property type="protein sequence ID" value="RXH86078.1"/>
    <property type="molecule type" value="Genomic_DNA"/>
</dbReference>
<evidence type="ECO:0000256" key="2">
    <source>
        <dbReference type="ARBA" id="ARBA00007175"/>
    </source>
</evidence>
<dbReference type="Proteomes" id="UP000290289">
    <property type="component" value="Chromosome 10"/>
</dbReference>
<dbReference type="PANTHER" id="PTHR14577:SF0">
    <property type="entry name" value="NUCLEOLAR PROTEIN 12"/>
    <property type="match status" value="1"/>
</dbReference>
<feature type="compositionally biased region" description="Basic residues" evidence="5">
    <location>
        <begin position="177"/>
        <end position="219"/>
    </location>
</feature>
<evidence type="ECO:0000256" key="4">
    <source>
        <dbReference type="ARBA" id="ARBA00023242"/>
    </source>
</evidence>
<feature type="compositionally biased region" description="Acidic residues" evidence="5">
    <location>
        <begin position="95"/>
        <end position="113"/>
    </location>
</feature>
<dbReference type="GO" id="GO:0019843">
    <property type="term" value="F:rRNA binding"/>
    <property type="evidence" value="ECO:0007669"/>
    <property type="project" value="TreeGrafter"/>
</dbReference>
<proteinExistence type="inferred from homology"/>
<accession>A0A498IRI7</accession>
<feature type="region of interest" description="Disordered" evidence="5">
    <location>
        <begin position="48"/>
        <end position="68"/>
    </location>
</feature>
<dbReference type="PANTHER" id="PTHR14577">
    <property type="entry name" value="NUCLEOLAR PROTEIN 12"/>
    <property type="match status" value="1"/>
</dbReference>
<dbReference type="Pfam" id="PF09805">
    <property type="entry name" value="Nop25"/>
    <property type="match status" value="1"/>
</dbReference>
<keyword evidence="3" id="KW-0175">Coiled coil</keyword>
<keyword evidence="4" id="KW-0539">Nucleus</keyword>
<name>A0A498IRI7_MALDO</name>
<keyword evidence="7" id="KW-1185">Reference proteome</keyword>
<reference evidence="6 7" key="1">
    <citation type="submission" date="2018-10" db="EMBL/GenBank/DDBJ databases">
        <title>A high-quality apple genome assembly.</title>
        <authorList>
            <person name="Hu J."/>
        </authorList>
    </citation>
    <scope>NUCLEOTIDE SEQUENCE [LARGE SCALE GENOMIC DNA]</scope>
    <source>
        <strain evidence="7">cv. HFTH1</strain>
        <tissue evidence="6">Young leaf</tissue>
    </source>
</reference>
<protein>
    <recommendedName>
        <fullName evidence="8">Ribosomal RNA-processing protein 17</fullName>
    </recommendedName>
</protein>
<feature type="region of interest" description="Disordered" evidence="5">
    <location>
        <begin position="81"/>
        <end position="123"/>
    </location>
</feature>
<dbReference type="AlphaFoldDB" id="A0A498IRI7"/>
<feature type="compositionally biased region" description="Basic and acidic residues" evidence="5">
    <location>
        <begin position="55"/>
        <end position="65"/>
    </location>
</feature>
<evidence type="ECO:0000256" key="5">
    <source>
        <dbReference type="SAM" id="MobiDB-lite"/>
    </source>
</evidence>
<evidence type="ECO:0000313" key="6">
    <source>
        <dbReference type="EMBL" id="RXH86078.1"/>
    </source>
</evidence>